<organism evidence="2 3">
    <name type="scientific">Eumeta variegata</name>
    <name type="common">Bagworm moth</name>
    <name type="synonym">Eumeta japonica</name>
    <dbReference type="NCBI Taxonomy" id="151549"/>
    <lineage>
        <taxon>Eukaryota</taxon>
        <taxon>Metazoa</taxon>
        <taxon>Ecdysozoa</taxon>
        <taxon>Arthropoda</taxon>
        <taxon>Hexapoda</taxon>
        <taxon>Insecta</taxon>
        <taxon>Pterygota</taxon>
        <taxon>Neoptera</taxon>
        <taxon>Endopterygota</taxon>
        <taxon>Lepidoptera</taxon>
        <taxon>Glossata</taxon>
        <taxon>Ditrysia</taxon>
        <taxon>Tineoidea</taxon>
        <taxon>Psychidae</taxon>
        <taxon>Oiketicinae</taxon>
        <taxon>Eumeta</taxon>
    </lineage>
</organism>
<dbReference type="Proteomes" id="UP000299102">
    <property type="component" value="Unassembled WGS sequence"/>
</dbReference>
<feature type="region of interest" description="Disordered" evidence="1">
    <location>
        <begin position="1"/>
        <end position="29"/>
    </location>
</feature>
<reference evidence="2 3" key="1">
    <citation type="journal article" date="2019" name="Commun. Biol.">
        <title>The bagworm genome reveals a unique fibroin gene that provides high tensile strength.</title>
        <authorList>
            <person name="Kono N."/>
            <person name="Nakamura H."/>
            <person name="Ohtoshi R."/>
            <person name="Tomita M."/>
            <person name="Numata K."/>
            <person name="Arakawa K."/>
        </authorList>
    </citation>
    <scope>NUCLEOTIDE SEQUENCE [LARGE SCALE GENOMIC DNA]</scope>
</reference>
<name>A0A4C1VIZ6_EUMVA</name>
<protein>
    <submittedName>
        <fullName evidence="2">Uncharacterized protein</fullName>
    </submittedName>
</protein>
<gene>
    <name evidence="2" type="ORF">EVAR_21419_1</name>
</gene>
<keyword evidence="3" id="KW-1185">Reference proteome</keyword>
<feature type="region of interest" description="Disordered" evidence="1">
    <location>
        <begin position="61"/>
        <end position="92"/>
    </location>
</feature>
<accession>A0A4C1VIZ6</accession>
<evidence type="ECO:0000313" key="3">
    <source>
        <dbReference type="Proteomes" id="UP000299102"/>
    </source>
</evidence>
<evidence type="ECO:0000256" key="1">
    <source>
        <dbReference type="SAM" id="MobiDB-lite"/>
    </source>
</evidence>
<evidence type="ECO:0000313" key="2">
    <source>
        <dbReference type="EMBL" id="GBP37884.1"/>
    </source>
</evidence>
<dbReference type="EMBL" id="BGZK01000340">
    <property type="protein sequence ID" value="GBP37884.1"/>
    <property type="molecule type" value="Genomic_DNA"/>
</dbReference>
<sequence>MTKPGGTGLTARAARPSQKTGGDGERHGSDISRCLLSRWRIFPIGFDDSFLSGHSKAMITVSRSREGPSPRCEPPLAPPAAARPLRGESFVD</sequence>
<proteinExistence type="predicted"/>
<comment type="caution">
    <text evidence="2">The sequence shown here is derived from an EMBL/GenBank/DDBJ whole genome shotgun (WGS) entry which is preliminary data.</text>
</comment>
<dbReference type="AlphaFoldDB" id="A0A4C1VIZ6"/>